<dbReference type="Gene3D" id="3.10.450.50">
    <property type="match status" value="1"/>
</dbReference>
<sequence length="154" mass="17683">MRKAFLLTTVTIILCTNSYAQKAGTEKEIRTSLQLWNNAAKRRDTIAIMNMFDKAEDIMVVGSDSGEIFKGPASVKEFMSFLFAQYSFSWDMKRIDISYNENTAWAFTDGNMTVTDNNGGIIVTPYRFTAIFVKRNDEWKWRLYNGSIPKGEEQ</sequence>
<evidence type="ECO:0000313" key="2">
    <source>
        <dbReference type="EMBL" id="QEC66754.1"/>
    </source>
</evidence>
<evidence type="ECO:0000259" key="1">
    <source>
        <dbReference type="Pfam" id="PF13474"/>
    </source>
</evidence>
<accession>A0A5B8V5T5</accession>
<keyword evidence="3" id="KW-1185">Reference proteome</keyword>
<name>A0A5B8V5T5_9BACT</name>
<dbReference type="InterPro" id="IPR037401">
    <property type="entry name" value="SnoaL-like"/>
</dbReference>
<dbReference type="OrthoDB" id="7210461at2"/>
<protein>
    <submittedName>
        <fullName evidence="2">Nuclear transport factor 2 family protein</fullName>
    </submittedName>
</protein>
<dbReference type="Pfam" id="PF13474">
    <property type="entry name" value="SnoaL_3"/>
    <property type="match status" value="1"/>
</dbReference>
<evidence type="ECO:0000313" key="3">
    <source>
        <dbReference type="Proteomes" id="UP000321533"/>
    </source>
</evidence>
<dbReference type="EMBL" id="CP042435">
    <property type="protein sequence ID" value="QEC66754.1"/>
    <property type="molecule type" value="Genomic_DNA"/>
</dbReference>
<dbReference type="SUPFAM" id="SSF54427">
    <property type="entry name" value="NTF2-like"/>
    <property type="match status" value="1"/>
</dbReference>
<dbReference type="Proteomes" id="UP000321533">
    <property type="component" value="Chromosome"/>
</dbReference>
<dbReference type="InterPro" id="IPR032710">
    <property type="entry name" value="NTF2-like_dom_sf"/>
</dbReference>
<dbReference type="KEGG" id="pgin:FRZ67_05340"/>
<dbReference type="RefSeq" id="WP_147188554.1">
    <property type="nucleotide sequence ID" value="NZ_CP042435.1"/>
</dbReference>
<dbReference type="AlphaFoldDB" id="A0A5B8V5T5"/>
<organism evidence="2 3">
    <name type="scientific">Panacibacter ginsenosidivorans</name>
    <dbReference type="NCBI Taxonomy" id="1813871"/>
    <lineage>
        <taxon>Bacteria</taxon>
        <taxon>Pseudomonadati</taxon>
        <taxon>Bacteroidota</taxon>
        <taxon>Chitinophagia</taxon>
        <taxon>Chitinophagales</taxon>
        <taxon>Chitinophagaceae</taxon>
        <taxon>Panacibacter</taxon>
    </lineage>
</organism>
<gene>
    <name evidence="2" type="ORF">FRZ67_05340</name>
</gene>
<reference evidence="2 3" key="1">
    <citation type="journal article" date="2016" name="Int. J. Syst. Evol. Microbiol.">
        <title>Panacibacter ginsenosidivorans gen. nov., sp. nov., with ginsenoside converting activity isolated from soil of a ginseng field.</title>
        <authorList>
            <person name="Siddiqi M.Z."/>
            <person name="Muhammad Shafi S."/>
            <person name="Choi K.D."/>
            <person name="Im W.T."/>
        </authorList>
    </citation>
    <scope>NUCLEOTIDE SEQUENCE [LARGE SCALE GENOMIC DNA]</scope>
    <source>
        <strain evidence="2 3">Gsoil1550</strain>
    </source>
</reference>
<proteinExistence type="predicted"/>
<feature type="domain" description="SnoaL-like" evidence="1">
    <location>
        <begin position="29"/>
        <end position="149"/>
    </location>
</feature>